<evidence type="ECO:0000313" key="3">
    <source>
        <dbReference type="Proteomes" id="UP000282263"/>
    </source>
</evidence>
<dbReference type="InterPro" id="IPR036388">
    <property type="entry name" value="WH-like_DNA-bd_sf"/>
</dbReference>
<keyword evidence="2" id="KW-0378">Hydrolase</keyword>
<protein>
    <submittedName>
        <fullName evidence="2">SOS-response repressor and protease LexA</fullName>
    </submittedName>
</protein>
<evidence type="ECO:0000313" key="2">
    <source>
        <dbReference type="EMBL" id="RTQ22700.1"/>
    </source>
</evidence>
<dbReference type="EMBL" id="RXPP01000022">
    <property type="protein sequence ID" value="RTQ22700.1"/>
    <property type="molecule type" value="Genomic_DNA"/>
</dbReference>
<dbReference type="InterPro" id="IPR050077">
    <property type="entry name" value="LexA_repressor"/>
</dbReference>
<name>A0A9Q7K0S0_9ENTR</name>
<reference evidence="2 3" key="1">
    <citation type="submission" date="2018-12" db="EMBL/GenBank/DDBJ databases">
        <title>The Batch Genome Submission of Enterobacter spp. strains.</title>
        <authorList>
            <person name="Wei L."/>
            <person name="Wu W."/>
            <person name="Lin J."/>
            <person name="Zhang X."/>
            <person name="Feng Y."/>
            <person name="Zong Z."/>
        </authorList>
    </citation>
    <scope>NUCLEOTIDE SEQUENCE [LARGE SCALE GENOMIC DNA]</scope>
    <source>
        <strain evidence="2 3">SCEM020047</strain>
    </source>
</reference>
<dbReference type="Pfam" id="PF01726">
    <property type="entry name" value="LexA_DNA_bind"/>
    <property type="match status" value="1"/>
</dbReference>
<organism evidence="2 3">
    <name type="scientific">Enterobacter mori</name>
    <dbReference type="NCBI Taxonomy" id="539813"/>
    <lineage>
        <taxon>Bacteria</taxon>
        <taxon>Pseudomonadati</taxon>
        <taxon>Pseudomonadota</taxon>
        <taxon>Gammaproteobacteria</taxon>
        <taxon>Enterobacterales</taxon>
        <taxon>Enterobacteriaceae</taxon>
        <taxon>Enterobacter</taxon>
    </lineage>
</organism>
<dbReference type="Gene3D" id="1.10.10.10">
    <property type="entry name" value="Winged helix-like DNA-binding domain superfamily/Winged helix DNA-binding domain"/>
    <property type="match status" value="1"/>
</dbReference>
<gene>
    <name evidence="2" type="ORF">EKN29_18855</name>
</gene>
<dbReference type="RefSeq" id="WP_126816951.1">
    <property type="nucleotide sequence ID" value="NZ_JAJHUL010000002.1"/>
</dbReference>
<dbReference type="SUPFAM" id="SSF46785">
    <property type="entry name" value="Winged helix' DNA-binding domain"/>
    <property type="match status" value="1"/>
</dbReference>
<dbReference type="GO" id="GO:0004252">
    <property type="term" value="F:serine-type endopeptidase activity"/>
    <property type="evidence" value="ECO:0007669"/>
    <property type="project" value="InterPro"/>
</dbReference>
<dbReference type="AlphaFoldDB" id="A0A9Q7K0S0"/>
<dbReference type="InterPro" id="IPR036390">
    <property type="entry name" value="WH_DNA-bd_sf"/>
</dbReference>
<comment type="caution">
    <text evidence="2">The sequence shown here is derived from an EMBL/GenBank/DDBJ whole genome shotgun (WGS) entry which is preliminary data.</text>
</comment>
<accession>A0A9Q7K0S0</accession>
<dbReference type="GO" id="GO:0006508">
    <property type="term" value="P:proteolysis"/>
    <property type="evidence" value="ECO:0007669"/>
    <property type="project" value="UniProtKB-KW"/>
</dbReference>
<dbReference type="Proteomes" id="UP000282263">
    <property type="component" value="Unassembled WGS sequence"/>
</dbReference>
<feature type="domain" description="LexA repressor DNA-binding" evidence="1">
    <location>
        <begin position="1"/>
        <end position="65"/>
    </location>
</feature>
<dbReference type="InterPro" id="IPR006199">
    <property type="entry name" value="LexA_DNA-bd_dom"/>
</dbReference>
<sequence>MIELTSRQSEVYEAIKIHIEKVGFPPTLIELAGLIGCSSQNAAAEHVKALKKKGYLTTASGAARGISLIEQKPKRLPMGLNDQVKIKLFEPGIEHLKRHYQELNIPYEAPKVDADGYATMTLWYVMSTFGDILFNGAPHAFELAIDLEAK</sequence>
<dbReference type="PANTHER" id="PTHR33516:SF2">
    <property type="entry name" value="LEXA REPRESSOR-RELATED"/>
    <property type="match status" value="1"/>
</dbReference>
<proteinExistence type="predicted"/>
<keyword evidence="2" id="KW-0645">Protease</keyword>
<dbReference type="PANTHER" id="PTHR33516">
    <property type="entry name" value="LEXA REPRESSOR"/>
    <property type="match status" value="1"/>
</dbReference>
<evidence type="ECO:0000259" key="1">
    <source>
        <dbReference type="Pfam" id="PF01726"/>
    </source>
</evidence>